<keyword evidence="2" id="KW-1133">Transmembrane helix</keyword>
<feature type="compositionally biased region" description="Pro residues" evidence="1">
    <location>
        <begin position="31"/>
        <end position="45"/>
    </location>
</feature>
<feature type="transmembrane region" description="Helical" evidence="2">
    <location>
        <begin position="316"/>
        <end position="339"/>
    </location>
</feature>
<dbReference type="AlphaFoldDB" id="A0A1N6DJ55"/>
<feature type="domain" description="Glycerophosphoryl diester phosphodiesterase membrane" evidence="3">
    <location>
        <begin position="249"/>
        <end position="374"/>
    </location>
</feature>
<dbReference type="Pfam" id="PF10110">
    <property type="entry name" value="GPDPase_memb"/>
    <property type="match status" value="1"/>
</dbReference>
<gene>
    <name evidence="4" type="ORF">SAMN05443544_0297</name>
</gene>
<dbReference type="RefSeq" id="WP_143231336.1">
    <property type="nucleotide sequence ID" value="NZ_FSRJ01000001.1"/>
</dbReference>
<dbReference type="EMBL" id="FSRJ01000001">
    <property type="protein sequence ID" value="SIN70756.1"/>
    <property type="molecule type" value="Genomic_DNA"/>
</dbReference>
<feature type="transmembrane region" description="Helical" evidence="2">
    <location>
        <begin position="106"/>
        <end position="128"/>
    </location>
</feature>
<evidence type="ECO:0000313" key="4">
    <source>
        <dbReference type="EMBL" id="SIN70756.1"/>
    </source>
</evidence>
<feature type="transmembrane region" description="Helical" evidence="2">
    <location>
        <begin position="74"/>
        <end position="94"/>
    </location>
</feature>
<keyword evidence="2" id="KW-0472">Membrane</keyword>
<keyword evidence="2" id="KW-0812">Transmembrane</keyword>
<feature type="transmembrane region" description="Helical" evidence="2">
    <location>
        <begin position="233"/>
        <end position="256"/>
    </location>
</feature>
<proteinExistence type="predicted"/>
<feature type="compositionally biased region" description="Low complexity" evidence="1">
    <location>
        <begin position="407"/>
        <end position="417"/>
    </location>
</feature>
<dbReference type="InterPro" id="IPR018476">
    <property type="entry name" value="GlyceroP-diester-Pdiesterase_M"/>
</dbReference>
<feature type="region of interest" description="Disordered" evidence="1">
    <location>
        <begin position="393"/>
        <end position="417"/>
    </location>
</feature>
<evidence type="ECO:0000256" key="2">
    <source>
        <dbReference type="SAM" id="Phobius"/>
    </source>
</evidence>
<evidence type="ECO:0000313" key="5">
    <source>
        <dbReference type="Proteomes" id="UP000184699"/>
    </source>
</evidence>
<accession>A0A1N6DJ55</accession>
<dbReference type="Proteomes" id="UP000184699">
    <property type="component" value="Unassembled WGS sequence"/>
</dbReference>
<reference evidence="5" key="1">
    <citation type="submission" date="2016-11" db="EMBL/GenBank/DDBJ databases">
        <authorList>
            <person name="Varghese N."/>
            <person name="Submissions S."/>
        </authorList>
    </citation>
    <scope>NUCLEOTIDE SEQUENCE [LARGE SCALE GENOMIC DNA]</scope>
    <source>
        <strain evidence="5">DSM 8595</strain>
    </source>
</reference>
<dbReference type="OrthoDB" id="121140at2"/>
<name>A0A1N6DJ55_9MICO</name>
<feature type="transmembrane region" description="Helical" evidence="2">
    <location>
        <begin position="346"/>
        <end position="368"/>
    </location>
</feature>
<feature type="compositionally biased region" description="Low complexity" evidence="1">
    <location>
        <begin position="20"/>
        <end position="30"/>
    </location>
</feature>
<keyword evidence="5" id="KW-1185">Reference proteome</keyword>
<feature type="region of interest" description="Disordered" evidence="1">
    <location>
        <begin position="1"/>
        <end position="45"/>
    </location>
</feature>
<evidence type="ECO:0000259" key="3">
    <source>
        <dbReference type="Pfam" id="PF10110"/>
    </source>
</evidence>
<feature type="transmembrane region" description="Helical" evidence="2">
    <location>
        <begin position="288"/>
        <end position="310"/>
    </location>
</feature>
<feature type="transmembrane region" description="Helical" evidence="2">
    <location>
        <begin position="199"/>
        <end position="227"/>
    </location>
</feature>
<evidence type="ECO:0000256" key="1">
    <source>
        <dbReference type="SAM" id="MobiDB-lite"/>
    </source>
</evidence>
<protein>
    <submittedName>
        <fullName evidence="4">Membrane-anchored glycerophosphoryl diester phosphodiesterase (GDPDase), membrane domain</fullName>
    </submittedName>
</protein>
<sequence length="417" mass="42738">MSDHDWQAPGGAPVPPQVPDVPAAAGFDPAAFPPPTAAAPPMSAVPPTAPVPPSYGPPPVAGAPLGWTPPPKPGLLPLHPLGFGTLLWAPFAVLRRNPAATFGTGLVVQLISAIATIAVIAPFMFFVVTRVESASSSADADALMSGAVGGFLLLMLVPMLLSLVASAFLQGVMVVDVASGTLGDRLRFGALWKGAAKRIWPLLGWTAMVAGAITVVFGVLVLAIVLAALVGPAALLVAVLIGLLAGLGLLVLGAWLGTKLSLVPSVIVLEGVGIRTAMRRSWQLTTGYFWRTLGTLLLVGIILSMASQIVVQPVSLIGTILAAIIDPTGAGAAIAITVVTMVVTLVLSLLIGAITAVVQAALVAVIYIDLRMRTEALDLELVRHIEQRDAGMPVTDPYRAPAPAPTRPDAASAPAWP</sequence>
<dbReference type="STRING" id="232089.SAMN05443544_0297"/>
<organism evidence="4 5">
    <name type="scientific">Agromyces cerinus subsp. cerinus</name>
    <dbReference type="NCBI Taxonomy" id="232089"/>
    <lineage>
        <taxon>Bacteria</taxon>
        <taxon>Bacillati</taxon>
        <taxon>Actinomycetota</taxon>
        <taxon>Actinomycetes</taxon>
        <taxon>Micrococcales</taxon>
        <taxon>Microbacteriaceae</taxon>
        <taxon>Agromyces</taxon>
    </lineage>
</organism>
<feature type="transmembrane region" description="Helical" evidence="2">
    <location>
        <begin position="148"/>
        <end position="178"/>
    </location>
</feature>